<evidence type="ECO:0000313" key="2">
    <source>
        <dbReference type="Proteomes" id="UP001359559"/>
    </source>
</evidence>
<dbReference type="AlphaFoldDB" id="A0AAN9KNN2"/>
<name>A0AAN9KNN2_CLITE</name>
<gene>
    <name evidence="1" type="ORF">RJT34_04189</name>
</gene>
<sequence>METPLFGSSSEKFSATYLLKLFGVHTQHCYMRTRDVWDGSQWDLEELYTAILRNIKHQLERWRLILHDDVLNLLVWGSNQARCYSVKEGYDCSVAIDVDASFNLDISLVGIRGLICNEIGGWICYFLGEVSVLDIIEVELM</sequence>
<dbReference type="EMBL" id="JAYKXN010000001">
    <property type="protein sequence ID" value="KAK7319468.1"/>
    <property type="molecule type" value="Genomic_DNA"/>
</dbReference>
<proteinExistence type="predicted"/>
<dbReference type="Proteomes" id="UP001359559">
    <property type="component" value="Unassembled WGS sequence"/>
</dbReference>
<comment type="caution">
    <text evidence="1">The sequence shown here is derived from an EMBL/GenBank/DDBJ whole genome shotgun (WGS) entry which is preliminary data.</text>
</comment>
<organism evidence="1 2">
    <name type="scientific">Clitoria ternatea</name>
    <name type="common">Butterfly pea</name>
    <dbReference type="NCBI Taxonomy" id="43366"/>
    <lineage>
        <taxon>Eukaryota</taxon>
        <taxon>Viridiplantae</taxon>
        <taxon>Streptophyta</taxon>
        <taxon>Embryophyta</taxon>
        <taxon>Tracheophyta</taxon>
        <taxon>Spermatophyta</taxon>
        <taxon>Magnoliopsida</taxon>
        <taxon>eudicotyledons</taxon>
        <taxon>Gunneridae</taxon>
        <taxon>Pentapetalae</taxon>
        <taxon>rosids</taxon>
        <taxon>fabids</taxon>
        <taxon>Fabales</taxon>
        <taxon>Fabaceae</taxon>
        <taxon>Papilionoideae</taxon>
        <taxon>50 kb inversion clade</taxon>
        <taxon>NPAAA clade</taxon>
        <taxon>indigoferoid/millettioid clade</taxon>
        <taxon>Phaseoleae</taxon>
        <taxon>Clitoria</taxon>
    </lineage>
</organism>
<accession>A0AAN9KNN2</accession>
<reference evidence="1 2" key="1">
    <citation type="submission" date="2024-01" db="EMBL/GenBank/DDBJ databases">
        <title>The genomes of 5 underutilized Papilionoideae crops provide insights into root nodulation and disease resistance.</title>
        <authorList>
            <person name="Yuan L."/>
        </authorList>
    </citation>
    <scope>NUCLEOTIDE SEQUENCE [LARGE SCALE GENOMIC DNA]</scope>
    <source>
        <strain evidence="1">LY-2023</strain>
        <tissue evidence="1">Leaf</tissue>
    </source>
</reference>
<protein>
    <submittedName>
        <fullName evidence="1">Uncharacterized protein</fullName>
    </submittedName>
</protein>
<evidence type="ECO:0000313" key="1">
    <source>
        <dbReference type="EMBL" id="KAK7319468.1"/>
    </source>
</evidence>
<keyword evidence="2" id="KW-1185">Reference proteome</keyword>